<organism evidence="1 2">
    <name type="scientific">Candidatus Uhrbacteria bacterium RIFCSPHIGHO2_02_FULL_53_13</name>
    <dbReference type="NCBI Taxonomy" id="1802389"/>
    <lineage>
        <taxon>Bacteria</taxon>
        <taxon>Candidatus Uhriibacteriota</taxon>
    </lineage>
</organism>
<dbReference type="CDD" id="cd02440">
    <property type="entry name" value="AdoMet_MTases"/>
    <property type="match status" value="1"/>
</dbReference>
<dbReference type="EMBL" id="MGDX01000026">
    <property type="protein sequence ID" value="OGL70729.1"/>
    <property type="molecule type" value="Genomic_DNA"/>
</dbReference>
<sequence>MITAFYLQAYQRLYTMAVIPREEIHIDPSSYMDPSGRVFLWHERVFRGIFSEHTEHVRRLMNNKIIQSLQQNGQLIDAWVPPETADGFESLIEHRRIPNPNYCFEWTPSMLKDAALLTLTICLELSDDHLTLQDAYPWNIFFDGSKPVLIDFGSCVPARDDVLWAPYDQFCAFFLFPLYLYSVGLYDTARKHLFDYVNGLSSDQFFRLAPWSLKLQHPVPYAKLASNHRVANAVRRWGLEERARAFIKTSYQQKQTQIEQGRKRFLRALLKEVQSIRMPSEGSHWRAYYEDKKDMCSYGQGEFAQKEQIVREVLHRYKPSSVFDAGCNTGVYSRLAAEVGARVVAVDTDESSVSRLYEDAVKSQANILPLVLDVMNPSPSFGWCARQFPSAIARFQTDMVFAFALIHHLAISQHQSFERILQTFDAFATHTILLEWVGPEDRMAKRLIQQSLYAYPWYTLDHLEQEIKRRYASYELLSPHTEDRRFIVCRKHPH</sequence>
<evidence type="ECO:0008006" key="3">
    <source>
        <dbReference type="Google" id="ProtNLM"/>
    </source>
</evidence>
<dbReference type="AlphaFoldDB" id="A0A1F7TXH6"/>
<protein>
    <recommendedName>
        <fullName evidence="3">Methyltransferase domain-containing protein</fullName>
    </recommendedName>
</protein>
<proteinExistence type="predicted"/>
<comment type="caution">
    <text evidence="1">The sequence shown here is derived from an EMBL/GenBank/DDBJ whole genome shotgun (WGS) entry which is preliminary data.</text>
</comment>
<evidence type="ECO:0000313" key="2">
    <source>
        <dbReference type="Proteomes" id="UP000177097"/>
    </source>
</evidence>
<gene>
    <name evidence="1" type="ORF">A3C17_02225</name>
</gene>
<accession>A0A1F7TXH6</accession>
<dbReference type="Proteomes" id="UP000177097">
    <property type="component" value="Unassembled WGS sequence"/>
</dbReference>
<dbReference type="STRING" id="1802389.A3C17_02225"/>
<name>A0A1F7TXH6_9BACT</name>
<dbReference type="SUPFAM" id="SSF53335">
    <property type="entry name" value="S-adenosyl-L-methionine-dependent methyltransferases"/>
    <property type="match status" value="1"/>
</dbReference>
<dbReference type="Gene3D" id="3.40.50.150">
    <property type="entry name" value="Vaccinia Virus protein VP39"/>
    <property type="match status" value="1"/>
</dbReference>
<evidence type="ECO:0000313" key="1">
    <source>
        <dbReference type="EMBL" id="OGL70729.1"/>
    </source>
</evidence>
<dbReference type="InterPro" id="IPR029063">
    <property type="entry name" value="SAM-dependent_MTases_sf"/>
</dbReference>
<reference evidence="1 2" key="1">
    <citation type="journal article" date="2016" name="Nat. Commun.">
        <title>Thousands of microbial genomes shed light on interconnected biogeochemical processes in an aquifer system.</title>
        <authorList>
            <person name="Anantharaman K."/>
            <person name="Brown C.T."/>
            <person name="Hug L.A."/>
            <person name="Sharon I."/>
            <person name="Castelle C.J."/>
            <person name="Probst A.J."/>
            <person name="Thomas B.C."/>
            <person name="Singh A."/>
            <person name="Wilkins M.J."/>
            <person name="Karaoz U."/>
            <person name="Brodie E.L."/>
            <person name="Williams K.H."/>
            <person name="Hubbard S.S."/>
            <person name="Banfield J.F."/>
        </authorList>
    </citation>
    <scope>NUCLEOTIDE SEQUENCE [LARGE SCALE GENOMIC DNA]</scope>
</reference>